<dbReference type="InterPro" id="IPR006311">
    <property type="entry name" value="TAT_signal"/>
</dbReference>
<dbReference type="KEGG" id="agv:OJF2_56160"/>
<dbReference type="PROSITE" id="PS51318">
    <property type="entry name" value="TAT"/>
    <property type="match status" value="1"/>
</dbReference>
<evidence type="ECO:0000313" key="2">
    <source>
        <dbReference type="Proteomes" id="UP000324233"/>
    </source>
</evidence>
<evidence type="ECO:0000313" key="1">
    <source>
        <dbReference type="EMBL" id="QEH37031.1"/>
    </source>
</evidence>
<dbReference type="OrthoDB" id="127333at2"/>
<keyword evidence="2" id="KW-1185">Reference proteome</keyword>
<organism evidence="1 2">
    <name type="scientific">Aquisphaera giovannonii</name>
    <dbReference type="NCBI Taxonomy" id="406548"/>
    <lineage>
        <taxon>Bacteria</taxon>
        <taxon>Pseudomonadati</taxon>
        <taxon>Planctomycetota</taxon>
        <taxon>Planctomycetia</taxon>
        <taxon>Isosphaerales</taxon>
        <taxon>Isosphaeraceae</taxon>
        <taxon>Aquisphaera</taxon>
    </lineage>
</organism>
<evidence type="ECO:0008006" key="3">
    <source>
        <dbReference type="Google" id="ProtNLM"/>
    </source>
</evidence>
<dbReference type="RefSeq" id="WP_148596646.1">
    <property type="nucleotide sequence ID" value="NZ_CP042997.1"/>
</dbReference>
<dbReference type="Proteomes" id="UP000324233">
    <property type="component" value="Chromosome"/>
</dbReference>
<gene>
    <name evidence="1" type="ORF">OJF2_56160</name>
</gene>
<dbReference type="PANTHER" id="PTHR43737">
    <property type="entry name" value="BLL7424 PROTEIN"/>
    <property type="match status" value="1"/>
</dbReference>
<dbReference type="EMBL" id="CP042997">
    <property type="protein sequence ID" value="QEH37031.1"/>
    <property type="molecule type" value="Genomic_DNA"/>
</dbReference>
<name>A0A5B9WAI0_9BACT</name>
<sequence length="464" mass="50744">MHRGCADFQAGWCTRRALLRAGTAGMAGLGLSSILRAAAAPAGGNSLRPRAKHIILLHQFGGPSHLDTFDMKPDAPSGIRGEFRPIATPTPGMTISEHLPRFATVLDRFAQVRSVHHKMRNHNSATYYSLTGHAPPIDDIRLRDTQELYPAYGSTVARFRPVEDPAVPSFVSFPHVLRDGSVTPGQHASFLGKAFDPFFVSQDPSKANFRLPELTLPSDMGLGRLDDRRGLQKLIDAQTDLLEWSEAAQGVDAFYSRALTMLASPRVRQAFDLSLEPDRLRDDYGRTTYGQSCLLARRLVEAGVRFVSVYYSASIGGARGGWDTHGDNFRQLKDRLLPITDQAVPTLILDLAARGLLDETLVVWMGEFGRSPRVMNTKQFGPDGRDHWPFCYTVLFAGGGTIPGAIHGSSDRIGAYPASDPVTPDDIAATLFWALGIDPSTEFHDTLNRPLPIAAGDPVTRIFA</sequence>
<accession>A0A5B9WAI0</accession>
<dbReference type="AlphaFoldDB" id="A0A5B9WAI0"/>
<proteinExistence type="predicted"/>
<dbReference type="SUPFAM" id="SSF53649">
    <property type="entry name" value="Alkaline phosphatase-like"/>
    <property type="match status" value="1"/>
</dbReference>
<dbReference type="PANTHER" id="PTHR43737:SF1">
    <property type="entry name" value="DUF1501 DOMAIN-CONTAINING PROTEIN"/>
    <property type="match status" value="1"/>
</dbReference>
<protein>
    <recommendedName>
        <fullName evidence="3">Sulfatase</fullName>
    </recommendedName>
</protein>
<reference evidence="1 2" key="1">
    <citation type="submission" date="2019-08" db="EMBL/GenBank/DDBJ databases">
        <title>Deep-cultivation of Planctomycetes and their phenomic and genomic characterization uncovers novel biology.</title>
        <authorList>
            <person name="Wiegand S."/>
            <person name="Jogler M."/>
            <person name="Boedeker C."/>
            <person name="Pinto D."/>
            <person name="Vollmers J."/>
            <person name="Rivas-Marin E."/>
            <person name="Kohn T."/>
            <person name="Peeters S.H."/>
            <person name="Heuer A."/>
            <person name="Rast P."/>
            <person name="Oberbeckmann S."/>
            <person name="Bunk B."/>
            <person name="Jeske O."/>
            <person name="Meyerdierks A."/>
            <person name="Storesund J.E."/>
            <person name="Kallscheuer N."/>
            <person name="Luecker S."/>
            <person name="Lage O.M."/>
            <person name="Pohl T."/>
            <person name="Merkel B.J."/>
            <person name="Hornburger P."/>
            <person name="Mueller R.-W."/>
            <person name="Bruemmer F."/>
            <person name="Labrenz M."/>
            <person name="Spormann A.M."/>
            <person name="Op den Camp H."/>
            <person name="Overmann J."/>
            <person name="Amann R."/>
            <person name="Jetten M.S.M."/>
            <person name="Mascher T."/>
            <person name="Medema M.H."/>
            <person name="Devos D.P."/>
            <person name="Kaster A.-K."/>
            <person name="Ovreas L."/>
            <person name="Rohde M."/>
            <person name="Galperin M.Y."/>
            <person name="Jogler C."/>
        </authorList>
    </citation>
    <scope>NUCLEOTIDE SEQUENCE [LARGE SCALE GENOMIC DNA]</scope>
    <source>
        <strain evidence="1 2">OJF2</strain>
    </source>
</reference>
<dbReference type="InterPro" id="IPR017850">
    <property type="entry name" value="Alkaline_phosphatase_core_sf"/>
</dbReference>
<dbReference type="InterPro" id="IPR010869">
    <property type="entry name" value="DUF1501"/>
</dbReference>
<dbReference type="Pfam" id="PF07394">
    <property type="entry name" value="DUF1501"/>
    <property type="match status" value="1"/>
</dbReference>